<comment type="similarity">
    <text evidence="1">Belongs to the short-chain dehydrogenases/reductases (SDR) family.</text>
</comment>
<protein>
    <submittedName>
        <fullName evidence="2">Uncharacterized protein</fullName>
    </submittedName>
</protein>
<dbReference type="SUPFAM" id="SSF51735">
    <property type="entry name" value="NAD(P)-binding Rossmann-fold domains"/>
    <property type="match status" value="1"/>
</dbReference>
<dbReference type="PANTHER" id="PTHR42879:SF2">
    <property type="entry name" value="3-OXOACYL-[ACYL-CARRIER-PROTEIN] REDUCTASE FABG"/>
    <property type="match status" value="1"/>
</dbReference>
<feature type="non-terminal residue" evidence="2">
    <location>
        <position position="127"/>
    </location>
</feature>
<dbReference type="GO" id="GO:0019290">
    <property type="term" value="P:siderophore biosynthetic process"/>
    <property type="evidence" value="ECO:0007669"/>
    <property type="project" value="InterPro"/>
</dbReference>
<evidence type="ECO:0000256" key="1">
    <source>
        <dbReference type="ARBA" id="ARBA00006484"/>
    </source>
</evidence>
<organism evidence="2">
    <name type="scientific">marine metagenome</name>
    <dbReference type="NCBI Taxonomy" id="408172"/>
    <lineage>
        <taxon>unclassified sequences</taxon>
        <taxon>metagenomes</taxon>
        <taxon>ecological metagenomes</taxon>
    </lineage>
</organism>
<dbReference type="PANTHER" id="PTHR42879">
    <property type="entry name" value="3-OXOACYL-(ACYL-CARRIER-PROTEIN) REDUCTASE"/>
    <property type="match status" value="1"/>
</dbReference>
<name>A0A382W8W3_9ZZZZ</name>
<dbReference type="InterPro" id="IPR036291">
    <property type="entry name" value="NAD(P)-bd_dom_sf"/>
</dbReference>
<dbReference type="EMBL" id="UINC01157964">
    <property type="protein sequence ID" value="SVD55242.1"/>
    <property type="molecule type" value="Genomic_DNA"/>
</dbReference>
<dbReference type="PRINTS" id="PR01397">
    <property type="entry name" value="DHBDHDRGNASE"/>
</dbReference>
<dbReference type="Gene3D" id="3.40.50.720">
    <property type="entry name" value="NAD(P)-binding Rossmann-like Domain"/>
    <property type="match status" value="1"/>
</dbReference>
<dbReference type="Pfam" id="PF00106">
    <property type="entry name" value="adh_short"/>
    <property type="match status" value="1"/>
</dbReference>
<reference evidence="2" key="1">
    <citation type="submission" date="2018-05" db="EMBL/GenBank/DDBJ databases">
        <authorList>
            <person name="Lanie J.A."/>
            <person name="Ng W.-L."/>
            <person name="Kazmierczak K.M."/>
            <person name="Andrzejewski T.M."/>
            <person name="Davidsen T.M."/>
            <person name="Wayne K.J."/>
            <person name="Tettelin H."/>
            <person name="Glass J.I."/>
            <person name="Rusch D."/>
            <person name="Podicherti R."/>
            <person name="Tsui H.-C.T."/>
            <person name="Winkler M.E."/>
        </authorList>
    </citation>
    <scope>NUCLEOTIDE SEQUENCE</scope>
</reference>
<dbReference type="InterPro" id="IPR050259">
    <property type="entry name" value="SDR"/>
</dbReference>
<dbReference type="AlphaFoldDB" id="A0A382W8W3"/>
<gene>
    <name evidence="2" type="ORF">METZ01_LOCUS408096</name>
</gene>
<sequence>MITGSSGGIGSSLCKIFLKMECKVIFTSSNDNKLNELKNKFGNENSYYLLNLSDTNSLPSAISKITEENTDIDILINNAGISRDNLFLRMNADQWNEVINVNLNSNFYIIKSILPNMIKNKKGNIIG</sequence>
<dbReference type="InterPro" id="IPR003560">
    <property type="entry name" value="DHB_DH"/>
</dbReference>
<accession>A0A382W8W3</accession>
<proteinExistence type="inferred from homology"/>
<evidence type="ECO:0000313" key="2">
    <source>
        <dbReference type="EMBL" id="SVD55242.1"/>
    </source>
</evidence>
<dbReference type="GO" id="GO:0008667">
    <property type="term" value="F:2,3-dihydro-2,3-dihydroxybenzoate dehydrogenase activity"/>
    <property type="evidence" value="ECO:0007669"/>
    <property type="project" value="InterPro"/>
</dbReference>
<dbReference type="InterPro" id="IPR002347">
    <property type="entry name" value="SDR_fam"/>
</dbReference>